<reference evidence="1" key="1">
    <citation type="submission" date="2024-02" db="EMBL/GenBank/DDBJ databases">
        <title>Metagenome Assembled Genome of Zalaria obscura JY119.</title>
        <authorList>
            <person name="Vighnesh L."/>
            <person name="Jagadeeshwari U."/>
            <person name="Venkata Ramana C."/>
            <person name="Sasikala C."/>
        </authorList>
    </citation>
    <scope>NUCLEOTIDE SEQUENCE</scope>
    <source>
        <strain evidence="1">JY119</strain>
    </source>
</reference>
<keyword evidence="2" id="KW-1185">Reference proteome</keyword>
<sequence length="133" mass="14677">MLVYFLVFRPVAHRLQQGGHRYRCVPCQAMAAADGLCMVQSWFGARSVQGVRAPWRLIMAPRNLPHCRKLMLGEGKAGSGIASLADPAQVSPPCHVFASAARLPLCCGFIRLFRLIIARCVMAQTRSHRGQMT</sequence>
<accession>A0ACC3S9R2</accession>
<dbReference type="EMBL" id="JAMKPW020000038">
    <property type="protein sequence ID" value="KAK8200659.1"/>
    <property type="molecule type" value="Genomic_DNA"/>
</dbReference>
<organism evidence="1 2">
    <name type="scientific">Zalaria obscura</name>
    <dbReference type="NCBI Taxonomy" id="2024903"/>
    <lineage>
        <taxon>Eukaryota</taxon>
        <taxon>Fungi</taxon>
        <taxon>Dikarya</taxon>
        <taxon>Ascomycota</taxon>
        <taxon>Pezizomycotina</taxon>
        <taxon>Dothideomycetes</taxon>
        <taxon>Dothideomycetidae</taxon>
        <taxon>Dothideales</taxon>
        <taxon>Zalariaceae</taxon>
        <taxon>Zalaria</taxon>
    </lineage>
</organism>
<evidence type="ECO:0000313" key="2">
    <source>
        <dbReference type="Proteomes" id="UP001320706"/>
    </source>
</evidence>
<gene>
    <name evidence="1" type="ORF">M8818_005974</name>
</gene>
<proteinExistence type="predicted"/>
<name>A0ACC3S9R2_9PEZI</name>
<evidence type="ECO:0000313" key="1">
    <source>
        <dbReference type="EMBL" id="KAK8200659.1"/>
    </source>
</evidence>
<dbReference type="Proteomes" id="UP001320706">
    <property type="component" value="Unassembled WGS sequence"/>
</dbReference>
<comment type="caution">
    <text evidence="1">The sequence shown here is derived from an EMBL/GenBank/DDBJ whole genome shotgun (WGS) entry which is preliminary data.</text>
</comment>
<protein>
    <submittedName>
        <fullName evidence="1">Uncharacterized protein</fullName>
    </submittedName>
</protein>